<name>A0ABD3D4S3_9LAMI</name>
<organism evidence="1 2">
    <name type="scientific">Castilleja foliolosa</name>
    <dbReference type="NCBI Taxonomy" id="1961234"/>
    <lineage>
        <taxon>Eukaryota</taxon>
        <taxon>Viridiplantae</taxon>
        <taxon>Streptophyta</taxon>
        <taxon>Embryophyta</taxon>
        <taxon>Tracheophyta</taxon>
        <taxon>Spermatophyta</taxon>
        <taxon>Magnoliopsida</taxon>
        <taxon>eudicotyledons</taxon>
        <taxon>Gunneridae</taxon>
        <taxon>Pentapetalae</taxon>
        <taxon>asterids</taxon>
        <taxon>lamiids</taxon>
        <taxon>Lamiales</taxon>
        <taxon>Orobanchaceae</taxon>
        <taxon>Pedicularideae</taxon>
        <taxon>Castillejinae</taxon>
        <taxon>Castilleja</taxon>
    </lineage>
</organism>
<dbReference type="AlphaFoldDB" id="A0ABD3D4S3"/>
<proteinExistence type="predicted"/>
<dbReference type="EMBL" id="JAVIJP010000026">
    <property type="protein sequence ID" value="KAL3637288.1"/>
    <property type="molecule type" value="Genomic_DNA"/>
</dbReference>
<keyword evidence="2" id="KW-1185">Reference proteome</keyword>
<evidence type="ECO:0000313" key="1">
    <source>
        <dbReference type="EMBL" id="KAL3637288.1"/>
    </source>
</evidence>
<sequence>MRVTLMSVRIDGSFPSIRIQPVVGGSESENAMDACCATLKPKTHLATGFCNGENGFLGEKIRGFPNNCDWGYNRLGKSLSLEKNVKKIKPGIAYSVLTGESNNGTRGDTTNVAGSLIGLKRKNCDDIYRLYCEHARQVGFSVRKTTTRWNEESVGERCAGILKFQEVV</sequence>
<accession>A0ABD3D4S3</accession>
<dbReference type="Proteomes" id="UP001632038">
    <property type="component" value="Unassembled WGS sequence"/>
</dbReference>
<gene>
    <name evidence="1" type="ORF">CASFOL_019587</name>
</gene>
<protein>
    <submittedName>
        <fullName evidence="1">Uncharacterized protein</fullName>
    </submittedName>
</protein>
<evidence type="ECO:0000313" key="2">
    <source>
        <dbReference type="Proteomes" id="UP001632038"/>
    </source>
</evidence>
<reference evidence="2" key="1">
    <citation type="journal article" date="2024" name="IScience">
        <title>Strigolactones Initiate the Formation of Haustorium-like Structures in Castilleja.</title>
        <authorList>
            <person name="Buerger M."/>
            <person name="Peterson D."/>
            <person name="Chory J."/>
        </authorList>
    </citation>
    <scope>NUCLEOTIDE SEQUENCE [LARGE SCALE GENOMIC DNA]</scope>
</reference>
<comment type="caution">
    <text evidence="1">The sequence shown here is derived from an EMBL/GenBank/DDBJ whole genome shotgun (WGS) entry which is preliminary data.</text>
</comment>